<dbReference type="Gene3D" id="1.20.1290.10">
    <property type="entry name" value="AhpD-like"/>
    <property type="match status" value="1"/>
</dbReference>
<dbReference type="Pfam" id="PF02627">
    <property type="entry name" value="CMD"/>
    <property type="match status" value="1"/>
</dbReference>
<name>A0A1I0VYX8_9BACT</name>
<dbReference type="PANTHER" id="PTHR35446">
    <property type="entry name" value="SI:CH211-175M2.5"/>
    <property type="match status" value="1"/>
</dbReference>
<reference evidence="2 3" key="1">
    <citation type="submission" date="2016-10" db="EMBL/GenBank/DDBJ databases">
        <authorList>
            <person name="de Groot N.N."/>
        </authorList>
    </citation>
    <scope>NUCLEOTIDE SEQUENCE [LARGE SCALE GENOMIC DNA]</scope>
    <source>
        <strain evidence="2 3">DSM 23399</strain>
    </source>
</reference>
<dbReference type="PANTHER" id="PTHR35446:SF3">
    <property type="entry name" value="CMD DOMAIN-CONTAINING PROTEIN"/>
    <property type="match status" value="1"/>
</dbReference>
<keyword evidence="3" id="KW-1185">Reference proteome</keyword>
<dbReference type="InterPro" id="IPR004675">
    <property type="entry name" value="AhpD_core"/>
</dbReference>
<dbReference type="NCBIfam" id="TIGR00778">
    <property type="entry name" value="ahpD_dom"/>
    <property type="match status" value="1"/>
</dbReference>
<keyword evidence="2" id="KW-0560">Oxidoreductase</keyword>
<feature type="domain" description="Carboxymuconolactone decarboxylase-like" evidence="1">
    <location>
        <begin position="52"/>
        <end position="104"/>
    </location>
</feature>
<sequence length="186" mass="20633">MKKFVKHSIESAPEESKELLKYGEKKYGMLPNLFRYMAGAPAAIEGYVGLFNTFSKTSFTTGEQHLILLAVSVVNDCAYCTAAHTRASKANGMPSSVLNAVRKFKEIADPRLNTLVATTQKLTRTRGEIDAKDLETFYNAGFSPENVMEIIVGISLKTMSNYINHVTENIINEELEPFAVGKEIED</sequence>
<evidence type="ECO:0000313" key="2">
    <source>
        <dbReference type="EMBL" id="SFA81639.1"/>
    </source>
</evidence>
<gene>
    <name evidence="2" type="ORF">SAMN04489723_101461</name>
</gene>
<dbReference type="SUPFAM" id="SSF69118">
    <property type="entry name" value="AhpD-like"/>
    <property type="match status" value="1"/>
</dbReference>
<dbReference type="OrthoDB" id="9808310at2"/>
<dbReference type="STRING" id="237018.SAMN04489723_101461"/>
<protein>
    <submittedName>
        <fullName evidence="2">Uncharacterized peroxidase-related enzyme</fullName>
    </submittedName>
</protein>
<dbReference type="GO" id="GO:0051920">
    <property type="term" value="F:peroxiredoxin activity"/>
    <property type="evidence" value="ECO:0007669"/>
    <property type="project" value="InterPro"/>
</dbReference>
<evidence type="ECO:0000313" key="3">
    <source>
        <dbReference type="Proteomes" id="UP000198790"/>
    </source>
</evidence>
<accession>A0A1I0VYX8</accession>
<dbReference type="EMBL" id="FOKK01000001">
    <property type="protein sequence ID" value="SFA81639.1"/>
    <property type="molecule type" value="Genomic_DNA"/>
</dbReference>
<dbReference type="InterPro" id="IPR029032">
    <property type="entry name" value="AhpD-like"/>
</dbReference>
<evidence type="ECO:0000259" key="1">
    <source>
        <dbReference type="Pfam" id="PF02627"/>
    </source>
</evidence>
<organism evidence="2 3">
    <name type="scientific">Algoriphagus aquimarinus</name>
    <dbReference type="NCBI Taxonomy" id="237018"/>
    <lineage>
        <taxon>Bacteria</taxon>
        <taxon>Pseudomonadati</taxon>
        <taxon>Bacteroidota</taxon>
        <taxon>Cytophagia</taxon>
        <taxon>Cytophagales</taxon>
        <taxon>Cyclobacteriaceae</taxon>
        <taxon>Algoriphagus</taxon>
    </lineage>
</organism>
<proteinExistence type="predicted"/>
<dbReference type="Proteomes" id="UP000198790">
    <property type="component" value="Unassembled WGS sequence"/>
</dbReference>
<dbReference type="AlphaFoldDB" id="A0A1I0VYX8"/>
<keyword evidence="2" id="KW-0575">Peroxidase</keyword>
<dbReference type="RefSeq" id="WP_092894544.1">
    <property type="nucleotide sequence ID" value="NZ_FOKK01000001.1"/>
</dbReference>
<dbReference type="InterPro" id="IPR003779">
    <property type="entry name" value="CMD-like"/>
</dbReference>